<proteinExistence type="predicted"/>
<dbReference type="InterPro" id="IPR002818">
    <property type="entry name" value="DJ-1/PfpI"/>
</dbReference>
<dbReference type="AlphaFoldDB" id="A0A5A9XG98"/>
<dbReference type="EMBL" id="SRSD01000004">
    <property type="protein sequence ID" value="KAA0892187.1"/>
    <property type="molecule type" value="Genomic_DNA"/>
</dbReference>
<keyword evidence="1" id="KW-0732">Signal</keyword>
<reference evidence="3 4" key="1">
    <citation type="submission" date="2019-04" db="EMBL/GenBank/DDBJ databases">
        <title>Geobacter ruber sp. nov., ferric-reducing bacteria isolated from paddy soil.</title>
        <authorList>
            <person name="Xu Z."/>
            <person name="Masuda Y."/>
            <person name="Itoh H."/>
            <person name="Senoo K."/>
        </authorList>
    </citation>
    <scope>NUCLEOTIDE SEQUENCE [LARGE SCALE GENOMIC DNA]</scope>
    <source>
        <strain evidence="3 4">Red88</strain>
    </source>
</reference>
<feature type="signal peptide" evidence="1">
    <location>
        <begin position="1"/>
        <end position="32"/>
    </location>
</feature>
<feature type="domain" description="DJ-1/PfpI" evidence="2">
    <location>
        <begin position="59"/>
        <end position="234"/>
    </location>
</feature>
<dbReference type="CDD" id="cd03139">
    <property type="entry name" value="GATase1_PfpI_2"/>
    <property type="match status" value="1"/>
</dbReference>
<dbReference type="Gene3D" id="3.40.50.880">
    <property type="match status" value="1"/>
</dbReference>
<evidence type="ECO:0000256" key="1">
    <source>
        <dbReference type="SAM" id="SignalP"/>
    </source>
</evidence>
<dbReference type="Proteomes" id="UP000324298">
    <property type="component" value="Unassembled WGS sequence"/>
</dbReference>
<keyword evidence="4" id="KW-1185">Reference proteome</keyword>
<organism evidence="3 4">
    <name type="scientific">Oryzomonas rubra</name>
    <dbReference type="NCBI Taxonomy" id="2509454"/>
    <lineage>
        <taxon>Bacteria</taxon>
        <taxon>Pseudomonadati</taxon>
        <taxon>Thermodesulfobacteriota</taxon>
        <taxon>Desulfuromonadia</taxon>
        <taxon>Geobacterales</taxon>
        <taxon>Geobacteraceae</taxon>
        <taxon>Oryzomonas</taxon>
    </lineage>
</organism>
<gene>
    <name evidence="3" type="ORF">ET418_08275</name>
</gene>
<evidence type="ECO:0000259" key="2">
    <source>
        <dbReference type="Pfam" id="PF01965"/>
    </source>
</evidence>
<evidence type="ECO:0000313" key="4">
    <source>
        <dbReference type="Proteomes" id="UP000324298"/>
    </source>
</evidence>
<dbReference type="InterPro" id="IPR029062">
    <property type="entry name" value="Class_I_gatase-like"/>
</dbReference>
<feature type="chain" id="PRO_5022796055" evidence="1">
    <location>
        <begin position="33"/>
        <end position="270"/>
    </location>
</feature>
<sequence>MEDTMKQMRLRGIVIRLLIMSAFIATALPAAARTDKPPTAQETLYERQPAPAARQITVGVLIFPGFEMLDAYGPMEMWGTLKHAPAKVWGGEEKRVGVRLVTIAAKRGEIPSNQGPKTMADFSYDNAPPLDFLVVPGGLGVFPLLNDPATMNWLRAQAGKAGIVMSVCNGASLLAAAGILDDRPATTNKMAFHPSTAPGPKVKWIKKARWVDDGTVVTSSGVSAGMDMSLAVISRLYGKDIGAWLERVTEYDAHRDPSWDPFAAKAGLVE</sequence>
<dbReference type="Pfam" id="PF01965">
    <property type="entry name" value="DJ-1_PfpI"/>
    <property type="match status" value="1"/>
</dbReference>
<comment type="caution">
    <text evidence="3">The sequence shown here is derived from an EMBL/GenBank/DDBJ whole genome shotgun (WGS) entry which is preliminary data.</text>
</comment>
<name>A0A5A9XG98_9BACT</name>
<dbReference type="OrthoDB" id="9798003at2"/>
<evidence type="ECO:0000313" key="3">
    <source>
        <dbReference type="EMBL" id="KAA0892187.1"/>
    </source>
</evidence>
<dbReference type="SUPFAM" id="SSF52317">
    <property type="entry name" value="Class I glutamine amidotransferase-like"/>
    <property type="match status" value="1"/>
</dbReference>
<accession>A0A5A9XG98</accession>
<dbReference type="PANTHER" id="PTHR43130:SF15">
    <property type="entry name" value="THIJ_PFPI FAMILY PROTEIN (AFU_ORTHOLOGUE AFUA_5G14240)"/>
    <property type="match status" value="1"/>
</dbReference>
<dbReference type="InterPro" id="IPR052158">
    <property type="entry name" value="INH-QAR"/>
</dbReference>
<dbReference type="PANTHER" id="PTHR43130">
    <property type="entry name" value="ARAC-FAMILY TRANSCRIPTIONAL REGULATOR"/>
    <property type="match status" value="1"/>
</dbReference>
<protein>
    <submittedName>
        <fullName evidence="3">DJ-1/PfpI family protein</fullName>
    </submittedName>
</protein>